<evidence type="ECO:0000259" key="3">
    <source>
        <dbReference type="Pfam" id="PF00535"/>
    </source>
</evidence>
<evidence type="ECO:0000313" key="4">
    <source>
        <dbReference type="EMBL" id="EHN10273.1"/>
    </source>
</evidence>
<gene>
    <name evidence="4" type="ORF">PAI11_28660</name>
</gene>
<dbReference type="AlphaFoldDB" id="H0E7R2"/>
<evidence type="ECO:0000313" key="5">
    <source>
        <dbReference type="Proteomes" id="UP000005143"/>
    </source>
</evidence>
<evidence type="ECO:0000256" key="2">
    <source>
        <dbReference type="SAM" id="MobiDB-lite"/>
    </source>
</evidence>
<dbReference type="InterPro" id="IPR001173">
    <property type="entry name" value="Glyco_trans_2-like"/>
</dbReference>
<protein>
    <submittedName>
        <fullName evidence="4">Glycosyl transferase group 2 family protein</fullName>
    </submittedName>
</protein>
<name>H0E7R2_9ACTN</name>
<comment type="similarity">
    <text evidence="1">Belongs to the glycosyltransferase 2 family.</text>
</comment>
<keyword evidence="4" id="KW-0808">Transferase</keyword>
<dbReference type="PANTHER" id="PTHR48090:SF7">
    <property type="entry name" value="RFBJ PROTEIN"/>
    <property type="match status" value="1"/>
</dbReference>
<dbReference type="PATRIC" id="fig|1097667.3.peg.2842"/>
<dbReference type="OrthoDB" id="9810247at2"/>
<dbReference type="Proteomes" id="UP000005143">
    <property type="component" value="Unassembled WGS sequence"/>
</dbReference>
<dbReference type="SUPFAM" id="SSF53448">
    <property type="entry name" value="Nucleotide-diphospho-sugar transferases"/>
    <property type="match status" value="1"/>
</dbReference>
<dbReference type="CDD" id="cd04179">
    <property type="entry name" value="DPM_DPG-synthase_like"/>
    <property type="match status" value="1"/>
</dbReference>
<dbReference type="Pfam" id="PF00535">
    <property type="entry name" value="Glycos_transf_2"/>
    <property type="match status" value="1"/>
</dbReference>
<dbReference type="RefSeq" id="WP_007576380.1">
    <property type="nucleotide sequence ID" value="NZ_AGUD01000228.1"/>
</dbReference>
<dbReference type="EMBL" id="AGUD01000228">
    <property type="protein sequence ID" value="EHN10273.1"/>
    <property type="molecule type" value="Genomic_DNA"/>
</dbReference>
<organism evidence="4 5">
    <name type="scientific">Patulibacter medicamentivorans</name>
    <dbReference type="NCBI Taxonomy" id="1097667"/>
    <lineage>
        <taxon>Bacteria</taxon>
        <taxon>Bacillati</taxon>
        <taxon>Actinomycetota</taxon>
        <taxon>Thermoleophilia</taxon>
        <taxon>Solirubrobacterales</taxon>
        <taxon>Patulibacteraceae</taxon>
        <taxon>Patulibacter</taxon>
    </lineage>
</organism>
<reference evidence="4 5" key="1">
    <citation type="journal article" date="2013" name="Biodegradation">
        <title>Quantitative proteomic analysis of ibuprofen-degrading Patulibacter sp. strain I11.</title>
        <authorList>
            <person name="Almeida B."/>
            <person name="Kjeldal H."/>
            <person name="Lolas I."/>
            <person name="Knudsen A.D."/>
            <person name="Carvalho G."/>
            <person name="Nielsen K.L."/>
            <person name="Barreto Crespo M.T."/>
            <person name="Stensballe A."/>
            <person name="Nielsen J.L."/>
        </authorList>
    </citation>
    <scope>NUCLEOTIDE SEQUENCE [LARGE SCALE GENOMIC DNA]</scope>
    <source>
        <strain evidence="4 5">I11</strain>
    </source>
</reference>
<accession>H0E7R2</accession>
<feature type="domain" description="Glycosyltransferase 2-like" evidence="3">
    <location>
        <begin position="12"/>
        <end position="172"/>
    </location>
</feature>
<dbReference type="GO" id="GO:0016740">
    <property type="term" value="F:transferase activity"/>
    <property type="evidence" value="ECO:0007669"/>
    <property type="project" value="UniProtKB-KW"/>
</dbReference>
<sequence length="274" mass="30675">MSEAAPNHRTIVVMPAHNAARTLEATVDAIPREWVDELILVDDSSTDETLEVAERLRISTLWHPHNAGYGANQKTCYLHALQRGADIVVMLHPDGQYAPDLIPSMVRPIVAGEADLVLGSRFLPDARSALAGGMPRFKWYANRGLTALQNRMMGTQLAECHTGYRAYSRKLLLEVPWLRNAIGFSFDSEVLYQAAHMRFPIVEVPCRTRYFEEASSIRFKAASIYAIKSMWIGVRLFLHRARLVRDPRFTPSPRQVPVPDSRAVGDSDIPAATP</sequence>
<dbReference type="InterPro" id="IPR050256">
    <property type="entry name" value="Glycosyltransferase_2"/>
</dbReference>
<dbReference type="Gene3D" id="3.90.550.10">
    <property type="entry name" value="Spore Coat Polysaccharide Biosynthesis Protein SpsA, Chain A"/>
    <property type="match status" value="1"/>
</dbReference>
<feature type="region of interest" description="Disordered" evidence="2">
    <location>
        <begin position="252"/>
        <end position="274"/>
    </location>
</feature>
<proteinExistence type="inferred from homology"/>
<dbReference type="PANTHER" id="PTHR48090">
    <property type="entry name" value="UNDECAPRENYL-PHOSPHATE 4-DEOXY-4-FORMAMIDO-L-ARABINOSE TRANSFERASE-RELATED"/>
    <property type="match status" value="1"/>
</dbReference>
<keyword evidence="5" id="KW-1185">Reference proteome</keyword>
<evidence type="ECO:0000256" key="1">
    <source>
        <dbReference type="ARBA" id="ARBA00006739"/>
    </source>
</evidence>
<dbReference type="InterPro" id="IPR029044">
    <property type="entry name" value="Nucleotide-diphossugar_trans"/>
</dbReference>
<comment type="caution">
    <text evidence="4">The sequence shown here is derived from an EMBL/GenBank/DDBJ whole genome shotgun (WGS) entry which is preliminary data.</text>
</comment>